<gene>
    <name evidence="2" type="ORF">K4G57_00230</name>
</gene>
<organism evidence="2 3">
    <name type="scientific">Helicobacter turcicus</name>
    <dbReference type="NCBI Taxonomy" id="2867412"/>
    <lineage>
        <taxon>Bacteria</taxon>
        <taxon>Pseudomonadati</taxon>
        <taxon>Campylobacterota</taxon>
        <taxon>Epsilonproteobacteria</taxon>
        <taxon>Campylobacterales</taxon>
        <taxon>Helicobacteraceae</taxon>
        <taxon>Helicobacter</taxon>
    </lineage>
</organism>
<protein>
    <submittedName>
        <fullName evidence="2">Uncharacterized protein</fullName>
    </submittedName>
</protein>
<dbReference type="RefSeq" id="WP_221531181.1">
    <property type="nucleotide sequence ID" value="NZ_JAIGYP010000001.1"/>
</dbReference>
<keyword evidence="1" id="KW-0732">Signal</keyword>
<evidence type="ECO:0000313" key="3">
    <source>
        <dbReference type="Proteomes" id="UP000700059"/>
    </source>
</evidence>
<comment type="caution">
    <text evidence="2">The sequence shown here is derived from an EMBL/GenBank/DDBJ whole genome shotgun (WGS) entry which is preliminary data.</text>
</comment>
<feature type="signal peptide" evidence="1">
    <location>
        <begin position="1"/>
        <end position="19"/>
    </location>
</feature>
<evidence type="ECO:0000313" key="2">
    <source>
        <dbReference type="EMBL" id="MBX7489909.1"/>
    </source>
</evidence>
<proteinExistence type="predicted"/>
<feature type="chain" id="PRO_5046153468" evidence="1">
    <location>
        <begin position="20"/>
        <end position="358"/>
    </location>
</feature>
<dbReference type="Proteomes" id="UP000700059">
    <property type="component" value="Unassembled WGS sequence"/>
</dbReference>
<dbReference type="EMBL" id="JAIGYQ010000001">
    <property type="protein sequence ID" value="MBX7489909.1"/>
    <property type="molecule type" value="Genomic_DNA"/>
</dbReference>
<keyword evidence="3" id="KW-1185">Reference proteome</keyword>
<reference evidence="2 3" key="1">
    <citation type="submission" date="2021-08" db="EMBL/GenBank/DDBJ databases">
        <title>Helicobacter spp. isolated from feces of Anatolian Ground Squirrel (Spermophilus xanthoprymnus) in Turkey.</title>
        <authorList>
            <person name="Aydin F."/>
            <person name="Abay S."/>
            <person name="Kayman T."/>
            <person name="Karakaya E."/>
            <person name="Saticioglu I.B."/>
        </authorList>
    </citation>
    <scope>NUCLEOTIDE SEQUENCE [LARGE SCALE GENOMIC DNA]</scope>
    <source>
        <strain evidence="2 3">Faydin-H70</strain>
    </source>
</reference>
<evidence type="ECO:0000256" key="1">
    <source>
        <dbReference type="SAM" id="SignalP"/>
    </source>
</evidence>
<accession>A0ABS7JKI3</accession>
<sequence>MFLRFYLTMFLCFLCTANAYTLKEYNGVRISKTLSGDALQKVLEQVKQTTKGKEQEKIKAILPIDNFTFNDQTDMLLEVTDSSGQLLYYLAAPKDKTDFCRVEPLIDSEGEKTYQWTSYKTAEGATIALADTYGRNFPASGGGDPRVAINSAGMWIYATSYADFANKIIFTRNEWDRNAQGGKRDDYFHVLFNADGTLQITSKITDYSVDRLQTLQPYPLNQWVYIQAYQEGNNYTIGWKTADKTEHVVGPKTFTRQADITADTFKTFMQNYQEENDCVMVREFFWQPGVNMFEIMNNYNAVFKEIEQVQHKVFRLDTIFINEINKAIIGQPSSLTLNDFNVYVDNNYVIYVVDIRKF</sequence>
<name>A0ABS7JKI3_9HELI</name>